<dbReference type="InterPro" id="IPR028994">
    <property type="entry name" value="Integrin_alpha_N"/>
</dbReference>
<feature type="signal peptide" evidence="2">
    <location>
        <begin position="1"/>
        <end position="22"/>
    </location>
</feature>
<evidence type="ECO:0000313" key="4">
    <source>
        <dbReference type="EMBL" id="KAB2813844.1"/>
    </source>
</evidence>
<dbReference type="OrthoDB" id="9816120at2"/>
<gene>
    <name evidence="4" type="ORF">F8C67_03945</name>
</gene>
<evidence type="ECO:0000256" key="2">
    <source>
        <dbReference type="SAM" id="SignalP"/>
    </source>
</evidence>
<sequence length="833" mass="90301">MIKRITLLLTAMIAVGTLNAHAQGVNFELMDSFGPHEQVKFELSHLSYSKIDAGDIDGDGNIDLIIAGEAGSNLRHTEIYMYNGSDSYDTLPGQGLPGIIPVALRFVDLDSDSDLDIFMSGRQANGQYITEVRLNDGSGNFTLANSGALPTNVKNAEFGDLDNDGDLDLVISTSSAVSVYQNNGSAFFSIRTNVSLPSLVASDIEIADIDYDNHLDIVYMGKVPGTSNGQLQVVYNDSNWTFSAFTIPQATFIEDCSIVCANFDGDSLMDILYVGDAPSGVLLLQDSISQFTVKSNIYPQGFILPVMHVYDRDNDGDEDLFITGRNRQGVTTHYMLYENFGDGSFSLTDGHELDLKPNHYADHSAAVMEDLNGDGNLDVIVGSKNGPWSLYHGTVDHKFYYSSLSSFGSIIAIDQAVADFDGDGSLDIVIMNSDSTRVYYNSGSGEFPTSQGLDHFASTFGDIATGDFNNDGHEDIVYAGSWGATKIFWNDGTGDFSGTPTSLADIFQLAKIEVFDADGDSDLDIFVTGAWNDDDALTALYLNDGTGQFTSAQNIGIPPTWRPTLASGDLDLDGDIDLIITGGPGNNIYLNNGQGVFTSMPVPFTTTYFLAFCELVDFNGDGLLDIFSSRSSTPNATIYENLGNGTFSYRNRFGPMYQIIICDANHDGFPDIVESGEVHLNDGAGNFTFTLEPNTGIRTANNSGAVGVAADFDGDTDDDIFYAGVYAYQSNFYVRYTQLYRNTATGISVAENDNPGNAFPQVYPNPMKDRSVIELPEGTFNGHIIDLSGRVVRSIDNASNELVIERDGLNNGIYMLVLTNDKGETNTTKFVIR</sequence>
<dbReference type="RefSeq" id="WP_151666512.1">
    <property type="nucleotide sequence ID" value="NZ_WBVO01000002.1"/>
</dbReference>
<dbReference type="InterPro" id="IPR013517">
    <property type="entry name" value="FG-GAP"/>
</dbReference>
<dbReference type="NCBIfam" id="TIGR04183">
    <property type="entry name" value="Por_Secre_tail"/>
    <property type="match status" value="1"/>
</dbReference>
<dbReference type="Proteomes" id="UP000468650">
    <property type="component" value="Unassembled WGS sequence"/>
</dbReference>
<dbReference type="PANTHER" id="PTHR44103">
    <property type="entry name" value="PROPROTEIN CONVERTASE P"/>
    <property type="match status" value="1"/>
</dbReference>
<feature type="domain" description="Secretion system C-terminal sorting" evidence="3">
    <location>
        <begin position="762"/>
        <end position="832"/>
    </location>
</feature>
<protein>
    <submittedName>
        <fullName evidence="4">T9SS type A sorting domain-containing protein</fullName>
    </submittedName>
</protein>
<comment type="caution">
    <text evidence="4">The sequence shown here is derived from an EMBL/GenBank/DDBJ whole genome shotgun (WGS) entry which is preliminary data.</text>
</comment>
<keyword evidence="1 2" id="KW-0732">Signal</keyword>
<name>A0A6N6RHU0_9FLAO</name>
<evidence type="ECO:0000256" key="1">
    <source>
        <dbReference type="ARBA" id="ARBA00022729"/>
    </source>
</evidence>
<proteinExistence type="predicted"/>
<evidence type="ECO:0000259" key="3">
    <source>
        <dbReference type="Pfam" id="PF18962"/>
    </source>
</evidence>
<dbReference type="AlphaFoldDB" id="A0A6N6RHU0"/>
<dbReference type="EMBL" id="WBVO01000002">
    <property type="protein sequence ID" value="KAB2813844.1"/>
    <property type="molecule type" value="Genomic_DNA"/>
</dbReference>
<keyword evidence="5" id="KW-1185">Reference proteome</keyword>
<dbReference type="Gene3D" id="2.130.10.130">
    <property type="entry name" value="Integrin alpha, N-terminal"/>
    <property type="match status" value="3"/>
</dbReference>
<dbReference type="Pfam" id="PF13517">
    <property type="entry name" value="FG-GAP_3"/>
    <property type="match status" value="5"/>
</dbReference>
<dbReference type="Pfam" id="PF18962">
    <property type="entry name" value="Por_Secre_tail"/>
    <property type="match status" value="1"/>
</dbReference>
<feature type="chain" id="PRO_5026680153" evidence="2">
    <location>
        <begin position="23"/>
        <end position="833"/>
    </location>
</feature>
<reference evidence="4 5" key="1">
    <citation type="submission" date="2019-09" db="EMBL/GenBank/DDBJ databases">
        <title>Genomes of family Cryomorphaceae.</title>
        <authorList>
            <person name="Bowman J.P."/>
        </authorList>
    </citation>
    <scope>NUCLEOTIDE SEQUENCE [LARGE SCALE GENOMIC DNA]</scope>
    <source>
        <strain evidence="4 5">LMG 25704</strain>
    </source>
</reference>
<evidence type="ECO:0000313" key="5">
    <source>
        <dbReference type="Proteomes" id="UP000468650"/>
    </source>
</evidence>
<dbReference type="SUPFAM" id="SSF69318">
    <property type="entry name" value="Integrin alpha N-terminal domain"/>
    <property type="match status" value="3"/>
</dbReference>
<dbReference type="PANTHER" id="PTHR44103:SF1">
    <property type="entry name" value="PROPROTEIN CONVERTASE P"/>
    <property type="match status" value="1"/>
</dbReference>
<dbReference type="InterPro" id="IPR026444">
    <property type="entry name" value="Secre_tail"/>
</dbReference>
<organism evidence="4 5">
    <name type="scientific">Phaeocystidibacter luteus</name>
    <dbReference type="NCBI Taxonomy" id="911197"/>
    <lineage>
        <taxon>Bacteria</taxon>
        <taxon>Pseudomonadati</taxon>
        <taxon>Bacteroidota</taxon>
        <taxon>Flavobacteriia</taxon>
        <taxon>Flavobacteriales</taxon>
        <taxon>Phaeocystidibacteraceae</taxon>
        <taxon>Phaeocystidibacter</taxon>
    </lineage>
</organism>
<accession>A0A6N6RHU0</accession>